<accession>A0A1A7T9S7</accession>
<dbReference type="AlphaFoldDB" id="A0A1A7T9S7"/>
<sequence>MAKTKTVVTTFDNVSIKRIAFNFKNAGNAIATNCNGQLDGETEMQTVVKKCGATEVKSKSKPINMTVTITAHVPMEVYRRFNGLKQDGRIKPGIYSYGPDSVGEDFSLAAEIVDDFEENRKLVGMLACTSNTGLTFSIENGADEVAALELETKVMQDEFGKFYHEAIVAELEEDLTDQWMTNLSADVIKKTSVVTTTATQSQ</sequence>
<evidence type="ECO:0000313" key="1">
    <source>
        <dbReference type="EMBL" id="PZM56229.1"/>
    </source>
</evidence>
<reference evidence="2 3" key="1">
    <citation type="submission" date="2016-04" db="EMBL/GenBank/DDBJ databases">
        <authorList>
            <person name="Millard A."/>
        </authorList>
    </citation>
    <scope>NUCLEOTIDE SEQUENCE [LARGE SCALE GENOMIC DNA]</scope>
    <source>
        <strain evidence="2">Isolate 22</strain>
    </source>
</reference>
<proteinExistence type="predicted"/>
<organism evidence="1 4">
    <name type="scientific">Enterococcus faecium</name>
    <name type="common">Streptococcus faecium</name>
    <dbReference type="NCBI Taxonomy" id="1352"/>
    <lineage>
        <taxon>Bacteria</taxon>
        <taxon>Bacillati</taxon>
        <taxon>Bacillota</taxon>
        <taxon>Bacilli</taxon>
        <taxon>Lactobacillales</taxon>
        <taxon>Enterococcaceae</taxon>
        <taxon>Enterococcus</taxon>
    </lineage>
</organism>
<gene>
    <name evidence="1" type="ORF">DKP91_05420</name>
    <name evidence="2" type="ORF">DTPHA_602978</name>
</gene>
<comment type="caution">
    <text evidence="1">The sequence shown here is derived from an EMBL/GenBank/DDBJ whole genome shotgun (WGS) entry which is preliminary data.</text>
</comment>
<dbReference type="Proteomes" id="UP000249070">
    <property type="component" value="Unassembled WGS sequence"/>
</dbReference>
<evidence type="ECO:0000313" key="2">
    <source>
        <dbReference type="EMBL" id="SAM54096.1"/>
    </source>
</evidence>
<dbReference type="EMBL" id="QHGU01000018">
    <property type="protein sequence ID" value="PZM56229.1"/>
    <property type="molecule type" value="Genomic_DNA"/>
</dbReference>
<name>A0A1A7T9S7_ENTFC</name>
<evidence type="ECO:0000313" key="4">
    <source>
        <dbReference type="Proteomes" id="UP000249070"/>
    </source>
</evidence>
<dbReference type="Proteomes" id="UP000183509">
    <property type="component" value="Unassembled WGS sequence"/>
</dbReference>
<dbReference type="EMBL" id="FKLM01000117">
    <property type="protein sequence ID" value="SAM54096.1"/>
    <property type="molecule type" value="Genomic_DNA"/>
</dbReference>
<reference evidence="1 4" key="2">
    <citation type="submission" date="2018-05" db="EMBL/GenBank/DDBJ databases">
        <title>Vancomycin-resistant Enterococcus faecium strain from Chelyabinsk, Russia.</title>
        <authorList>
            <person name="Gostev V."/>
            <person name="Goncharov A."/>
            <person name="Kolodzhieva V."/>
            <person name="Suvorov A."/>
            <person name="Sidorenko S."/>
            <person name="Zueva L."/>
        </authorList>
    </citation>
    <scope>NUCLEOTIDE SEQUENCE [LARGE SCALE GENOMIC DNA]</scope>
    <source>
        <strain evidence="1 4">20</strain>
    </source>
</reference>
<protein>
    <submittedName>
        <fullName evidence="2">Phage major tail protein B</fullName>
    </submittedName>
    <submittedName>
        <fullName evidence="1">Phage tail protein</fullName>
    </submittedName>
</protein>
<evidence type="ECO:0000313" key="3">
    <source>
        <dbReference type="Proteomes" id="UP000183509"/>
    </source>
</evidence>
<dbReference type="RefSeq" id="WP_002286512.1">
    <property type="nucleotide sequence ID" value="NZ_AP022341.1"/>
</dbReference>